<feature type="binding site" evidence="10">
    <location>
        <position position="353"/>
    </location>
    <ligand>
        <name>substrate</name>
    </ligand>
</feature>
<dbReference type="EC" id="3.2.1.23" evidence="3 8"/>
<feature type="domain" description="Glycoside hydrolase family 42 N-terminal" evidence="12">
    <location>
        <begin position="49"/>
        <end position="417"/>
    </location>
</feature>
<keyword evidence="7 8" id="KW-0326">Glycosidase</keyword>
<evidence type="ECO:0000256" key="2">
    <source>
        <dbReference type="ARBA" id="ARBA00005940"/>
    </source>
</evidence>
<evidence type="ECO:0000259" key="13">
    <source>
        <dbReference type="Pfam" id="PF08532"/>
    </source>
</evidence>
<feature type="domain" description="Beta-galactosidase C-terminal" evidence="14">
    <location>
        <begin position="660"/>
        <end position="709"/>
    </location>
</feature>
<name>A0A7W6CKD8_9SPHN</name>
<evidence type="ECO:0000259" key="14">
    <source>
        <dbReference type="Pfam" id="PF08533"/>
    </source>
</evidence>
<feature type="binding site" evidence="10">
    <location>
        <position position="144"/>
    </location>
    <ligand>
        <name>substrate</name>
    </ligand>
</feature>
<dbReference type="PANTHER" id="PTHR36447:SF2">
    <property type="entry name" value="BETA-GALACTOSIDASE YESZ"/>
    <property type="match status" value="1"/>
</dbReference>
<dbReference type="CDD" id="cd03143">
    <property type="entry name" value="A4_beta-galactosidase_middle_domain"/>
    <property type="match status" value="1"/>
</dbReference>
<dbReference type="InterPro" id="IPR017853">
    <property type="entry name" value="GH"/>
</dbReference>
<dbReference type="Gene3D" id="3.40.50.880">
    <property type="match status" value="1"/>
</dbReference>
<protein>
    <recommendedName>
        <fullName evidence="3 8">Beta-galactosidase</fullName>
        <shortName evidence="8">Beta-gal</shortName>
        <ecNumber evidence="3 8">3.2.1.23</ecNumber>
    </recommendedName>
</protein>
<comment type="caution">
    <text evidence="15">The sequence shown here is derived from an EMBL/GenBank/DDBJ whole genome shotgun (WGS) entry which is preliminary data.</text>
</comment>
<evidence type="ECO:0000256" key="6">
    <source>
        <dbReference type="ARBA" id="ARBA00022833"/>
    </source>
</evidence>
<feature type="active site" description="Nucleophile" evidence="9">
    <location>
        <position position="344"/>
    </location>
</feature>
<evidence type="ECO:0000256" key="4">
    <source>
        <dbReference type="ARBA" id="ARBA00022723"/>
    </source>
</evidence>
<sequence length="711" mass="78384">MAPLKKSALASLCFGAISLILHGNAVAQTAPKPKDRATLPQNILFGAAYYDEYAPTDRLDEDVALMKAAHISVVRIAESTWGTMETAPGIFDFHHIDRTLAAMQKAGIKVIIGTPTYAVPTWLARQHPDVLAITPQGPYTYGRRQNMDITNPEFRKAAERAIIALIDHVKDNPAVIGYQLDNETKAYGTSGPNVQAAFVEHMKQKFGGDLDALNKAYGLNYWSNRINRWEDFPSVNGSINASLSAAFAEFQRGLVTEYLGWQAGLVRAHARKDQFLTQNFDFEWRGYSYGVQPDVNHWQAARSLDVAGVDIYHPGQDKLTGTEIALGGDLARSIKNGQNYLVLETTAQGFPEWTPYPGQLRLQAFSHLASGANMLEYWHWGTTTNGIETYWRGLLSQDFKPNATYREAATIGADLARIGPKLVNMTKANKVAIYVSNRALTGFESFKPQGEGRAIGYNDVLRGYYDALYRMNVEVDFITPDSTTPLSNYKFVVVPALYAASDAEIDKLNDYAKAGGHLLYTFKSGFSDENVKVRYADQPGRIAQAAGIHYQQFAAPVGVSLDGDPFHVGEAANKVRWWMEFVEPDTAQVVARYKHPSWPSYAAITRNAWGKGQVTYVGFMPGDETIAALLKDEVAQAGVSAGAEQVQFPLVLRQGVLSNGHKVRYVLNYSPTPTTYAIPAPSAELLSQRKYGAGQKLELGAWGVGILEEDR</sequence>
<evidence type="ECO:0000256" key="3">
    <source>
        <dbReference type="ARBA" id="ARBA00012756"/>
    </source>
</evidence>
<evidence type="ECO:0000256" key="11">
    <source>
        <dbReference type="SAM" id="SignalP"/>
    </source>
</evidence>
<dbReference type="Gene3D" id="3.20.20.80">
    <property type="entry name" value="Glycosidases"/>
    <property type="match status" value="1"/>
</dbReference>
<feature type="binding site" evidence="10">
    <location>
        <position position="182"/>
    </location>
    <ligand>
        <name>substrate</name>
    </ligand>
</feature>
<evidence type="ECO:0000259" key="12">
    <source>
        <dbReference type="Pfam" id="PF02449"/>
    </source>
</evidence>
<dbReference type="PANTHER" id="PTHR36447">
    <property type="entry name" value="BETA-GALACTOSIDASE GANA"/>
    <property type="match status" value="1"/>
</dbReference>
<dbReference type="Pfam" id="PF08532">
    <property type="entry name" value="Glyco_hydro_42M"/>
    <property type="match status" value="1"/>
</dbReference>
<keyword evidence="4" id="KW-0479">Metal-binding</keyword>
<feature type="chain" id="PRO_5030930335" description="Beta-galactosidase" evidence="11">
    <location>
        <begin position="28"/>
        <end position="711"/>
    </location>
</feature>
<evidence type="ECO:0000313" key="15">
    <source>
        <dbReference type="EMBL" id="MBB3956063.1"/>
    </source>
</evidence>
<keyword evidence="11" id="KW-0732">Signal</keyword>
<feature type="signal peptide" evidence="11">
    <location>
        <begin position="1"/>
        <end position="27"/>
    </location>
</feature>
<dbReference type="Pfam" id="PF08533">
    <property type="entry name" value="Glyco_hydro_42C"/>
    <property type="match status" value="1"/>
</dbReference>
<evidence type="ECO:0000256" key="5">
    <source>
        <dbReference type="ARBA" id="ARBA00022801"/>
    </source>
</evidence>
<dbReference type="InterPro" id="IPR013739">
    <property type="entry name" value="Beta_galactosidase_C"/>
</dbReference>
<dbReference type="InterPro" id="IPR013738">
    <property type="entry name" value="Beta_galactosidase_Trimer"/>
</dbReference>
<dbReference type="Pfam" id="PF02449">
    <property type="entry name" value="Glyco_hydro_42"/>
    <property type="match status" value="1"/>
</dbReference>
<dbReference type="Proteomes" id="UP000548867">
    <property type="component" value="Unassembled WGS sequence"/>
</dbReference>
<keyword evidence="5 8" id="KW-0378">Hydrolase</keyword>
<feature type="domain" description="Beta-galactosidase trimerisation" evidence="13">
    <location>
        <begin position="452"/>
        <end position="639"/>
    </location>
</feature>
<dbReference type="InterPro" id="IPR029062">
    <property type="entry name" value="Class_I_gatase-like"/>
</dbReference>
<dbReference type="PIRSF" id="PIRSF001084">
    <property type="entry name" value="B-galactosidase"/>
    <property type="match status" value="1"/>
</dbReference>
<dbReference type="SUPFAM" id="SSF52317">
    <property type="entry name" value="Class I glutamine amidotransferase-like"/>
    <property type="match status" value="1"/>
</dbReference>
<evidence type="ECO:0000256" key="7">
    <source>
        <dbReference type="ARBA" id="ARBA00023295"/>
    </source>
</evidence>
<keyword evidence="6" id="KW-0862">Zinc</keyword>
<keyword evidence="16" id="KW-1185">Reference proteome</keyword>
<dbReference type="EMBL" id="JACIDX010000011">
    <property type="protein sequence ID" value="MBB3956063.1"/>
    <property type="molecule type" value="Genomic_DNA"/>
</dbReference>
<feature type="active site" description="Proton donor" evidence="9">
    <location>
        <position position="183"/>
    </location>
</feature>
<dbReference type="RefSeq" id="WP_183626904.1">
    <property type="nucleotide sequence ID" value="NZ_JACIDX010000011.1"/>
</dbReference>
<evidence type="ECO:0000256" key="10">
    <source>
        <dbReference type="PIRSR" id="PIRSR001084-2"/>
    </source>
</evidence>
<dbReference type="SUPFAM" id="SSF51445">
    <property type="entry name" value="(Trans)glycosidases"/>
    <property type="match status" value="1"/>
</dbReference>
<dbReference type="GO" id="GO:0006012">
    <property type="term" value="P:galactose metabolic process"/>
    <property type="evidence" value="ECO:0007669"/>
    <property type="project" value="InterPro"/>
</dbReference>
<evidence type="ECO:0000256" key="1">
    <source>
        <dbReference type="ARBA" id="ARBA00001412"/>
    </source>
</evidence>
<dbReference type="InterPro" id="IPR003476">
    <property type="entry name" value="Glyco_hydro_42"/>
</dbReference>
<accession>A0A7W6CKD8</accession>
<reference evidence="15 16" key="1">
    <citation type="submission" date="2020-08" db="EMBL/GenBank/DDBJ databases">
        <title>Genomic Encyclopedia of Type Strains, Phase IV (KMG-IV): sequencing the most valuable type-strain genomes for metagenomic binning, comparative biology and taxonomic classification.</title>
        <authorList>
            <person name="Goeker M."/>
        </authorList>
    </citation>
    <scope>NUCLEOTIDE SEQUENCE [LARGE SCALE GENOMIC DNA]</scope>
    <source>
        <strain evidence="15 16">DSM 27057</strain>
    </source>
</reference>
<comment type="similarity">
    <text evidence="2 8">Belongs to the glycosyl hydrolase 42 family.</text>
</comment>
<dbReference type="GO" id="GO:0046872">
    <property type="term" value="F:metal ion binding"/>
    <property type="evidence" value="ECO:0007669"/>
    <property type="project" value="UniProtKB-KW"/>
</dbReference>
<comment type="catalytic activity">
    <reaction evidence="1 8">
        <text>Hydrolysis of terminal non-reducing beta-D-galactose residues in beta-D-galactosides.</text>
        <dbReference type="EC" id="3.2.1.23"/>
    </reaction>
</comment>
<evidence type="ECO:0000313" key="16">
    <source>
        <dbReference type="Proteomes" id="UP000548867"/>
    </source>
</evidence>
<evidence type="ECO:0000256" key="8">
    <source>
        <dbReference type="PIRNR" id="PIRNR001084"/>
    </source>
</evidence>
<dbReference type="GO" id="GO:0009341">
    <property type="term" value="C:beta-galactosidase complex"/>
    <property type="evidence" value="ECO:0007669"/>
    <property type="project" value="InterPro"/>
</dbReference>
<gene>
    <name evidence="15" type="ORF">GGR38_003020</name>
</gene>
<evidence type="ECO:0000256" key="9">
    <source>
        <dbReference type="PIRSR" id="PIRSR001084-1"/>
    </source>
</evidence>
<organism evidence="15 16">
    <name type="scientific">Novosphingobium sediminicola</name>
    <dbReference type="NCBI Taxonomy" id="563162"/>
    <lineage>
        <taxon>Bacteria</taxon>
        <taxon>Pseudomonadati</taxon>
        <taxon>Pseudomonadota</taxon>
        <taxon>Alphaproteobacteria</taxon>
        <taxon>Sphingomonadales</taxon>
        <taxon>Sphingomonadaceae</taxon>
        <taxon>Novosphingobium</taxon>
    </lineage>
</organism>
<dbReference type="GO" id="GO:0004565">
    <property type="term" value="F:beta-galactosidase activity"/>
    <property type="evidence" value="ECO:0007669"/>
    <property type="project" value="UniProtKB-EC"/>
</dbReference>
<dbReference type="InterPro" id="IPR013529">
    <property type="entry name" value="Glyco_hydro_42_N"/>
</dbReference>
<dbReference type="AlphaFoldDB" id="A0A7W6CKD8"/>
<proteinExistence type="inferred from homology"/>